<dbReference type="Pfam" id="PF00704">
    <property type="entry name" value="Glyco_hydro_18"/>
    <property type="match status" value="1"/>
</dbReference>
<reference evidence="3" key="1">
    <citation type="journal article" date="2023" name="PLoS Negl. Trop. Dis.">
        <title>A genome sequence for Biomphalaria pfeifferi, the major vector snail for the human-infecting parasite Schistosoma mansoni.</title>
        <authorList>
            <person name="Bu L."/>
            <person name="Lu L."/>
            <person name="Laidemitt M.R."/>
            <person name="Zhang S.M."/>
            <person name="Mutuku M."/>
            <person name="Mkoji G."/>
            <person name="Steinauer M."/>
            <person name="Loker E.S."/>
        </authorList>
    </citation>
    <scope>NUCLEOTIDE SEQUENCE</scope>
    <source>
        <strain evidence="3">KasaAsao</strain>
    </source>
</reference>
<dbReference type="PROSITE" id="PS51910">
    <property type="entry name" value="GH18_2"/>
    <property type="match status" value="1"/>
</dbReference>
<protein>
    <submittedName>
        <fullName evidence="3">Chitotriosidase-1</fullName>
    </submittedName>
</protein>
<evidence type="ECO:0000313" key="4">
    <source>
        <dbReference type="Proteomes" id="UP001233172"/>
    </source>
</evidence>
<dbReference type="PANTHER" id="PTHR11177:SF317">
    <property type="entry name" value="CHITINASE 12-RELATED"/>
    <property type="match status" value="1"/>
</dbReference>
<feature type="chain" id="PRO_5042276846" evidence="1">
    <location>
        <begin position="21"/>
        <end position="379"/>
    </location>
</feature>
<keyword evidence="1" id="KW-0732">Signal</keyword>
<proteinExistence type="predicted"/>
<dbReference type="GO" id="GO:0005576">
    <property type="term" value="C:extracellular region"/>
    <property type="evidence" value="ECO:0007669"/>
    <property type="project" value="TreeGrafter"/>
</dbReference>
<dbReference type="InterPro" id="IPR001223">
    <property type="entry name" value="Glyco_hydro18_cat"/>
</dbReference>
<reference evidence="3" key="2">
    <citation type="submission" date="2023-04" db="EMBL/GenBank/DDBJ databases">
        <authorList>
            <person name="Bu L."/>
            <person name="Lu L."/>
            <person name="Laidemitt M.R."/>
            <person name="Zhang S.M."/>
            <person name="Mutuku M."/>
            <person name="Mkoji G."/>
            <person name="Steinauer M."/>
            <person name="Loker E.S."/>
        </authorList>
    </citation>
    <scope>NUCLEOTIDE SEQUENCE</scope>
    <source>
        <strain evidence="3">KasaAsao</strain>
        <tissue evidence="3">Whole Snail</tissue>
    </source>
</reference>
<dbReference type="InterPro" id="IPR011583">
    <property type="entry name" value="Chitinase_II/V-like_cat"/>
</dbReference>
<dbReference type="InterPro" id="IPR050314">
    <property type="entry name" value="Glycosyl_Hydrlase_18"/>
</dbReference>
<dbReference type="GO" id="GO:0004568">
    <property type="term" value="F:chitinase activity"/>
    <property type="evidence" value="ECO:0007669"/>
    <property type="project" value="TreeGrafter"/>
</dbReference>
<evidence type="ECO:0000256" key="1">
    <source>
        <dbReference type="SAM" id="SignalP"/>
    </source>
</evidence>
<dbReference type="InterPro" id="IPR017853">
    <property type="entry name" value="GH"/>
</dbReference>
<evidence type="ECO:0000259" key="2">
    <source>
        <dbReference type="PROSITE" id="PS51910"/>
    </source>
</evidence>
<dbReference type="GO" id="GO:0008061">
    <property type="term" value="F:chitin binding"/>
    <property type="evidence" value="ECO:0007669"/>
    <property type="project" value="InterPro"/>
</dbReference>
<dbReference type="GO" id="GO:0005975">
    <property type="term" value="P:carbohydrate metabolic process"/>
    <property type="evidence" value="ECO:0007669"/>
    <property type="project" value="InterPro"/>
</dbReference>
<sequence length="379" mass="44728">MERAISICFFLLTFVCLSLGQCKMLMCRFNPLMSSQSRLTTSYIDINLCPYIIIASVVNNEENVFTVRTPVKDLYPWILQSKRQNPKVKFVMAFYILTFYEMYLNPAKRSELFQACVRHLRDNGFDGLTVELNFGFWYGYGGESLANFYTKDRFADFMQDAQNAFTDEARRTGKPKLLLFGNFPIYSNIILRDYNVPRMYNSSDYIIYNVLSHGAHWWTAWETIEALGRRHHSRIYKLDPDDKFNLDYYIKWIVSVGGIKSKTIVSIELRGLFYYNDREYQYEPNYNRIRDLSYGEMCDFLRKGGRIARASNINPFHIYDRMLTFYDDEFSVKERIKYIKKTGLAGFNYAYIEGDDFRDNCGRGKWPLLRALSEECSKT</sequence>
<gene>
    <name evidence="3" type="ORF">Bpfe_020564</name>
</gene>
<dbReference type="AlphaFoldDB" id="A0AAD8F470"/>
<comment type="caution">
    <text evidence="3">The sequence shown here is derived from an EMBL/GenBank/DDBJ whole genome shotgun (WGS) entry which is preliminary data.</text>
</comment>
<feature type="domain" description="GH18" evidence="2">
    <location>
        <begin position="23"/>
        <end position="379"/>
    </location>
</feature>
<dbReference type="SUPFAM" id="SSF51445">
    <property type="entry name" value="(Trans)glycosidases"/>
    <property type="match status" value="1"/>
</dbReference>
<dbReference type="Proteomes" id="UP001233172">
    <property type="component" value="Unassembled WGS sequence"/>
</dbReference>
<dbReference type="EMBL" id="JASAOG010000119">
    <property type="protein sequence ID" value="KAK0050013.1"/>
    <property type="molecule type" value="Genomic_DNA"/>
</dbReference>
<feature type="signal peptide" evidence="1">
    <location>
        <begin position="1"/>
        <end position="20"/>
    </location>
</feature>
<keyword evidence="4" id="KW-1185">Reference proteome</keyword>
<name>A0AAD8F470_BIOPF</name>
<dbReference type="Gene3D" id="3.20.20.80">
    <property type="entry name" value="Glycosidases"/>
    <property type="match status" value="2"/>
</dbReference>
<accession>A0AAD8F470</accession>
<evidence type="ECO:0000313" key="3">
    <source>
        <dbReference type="EMBL" id="KAK0050013.1"/>
    </source>
</evidence>
<dbReference type="GO" id="GO:0006032">
    <property type="term" value="P:chitin catabolic process"/>
    <property type="evidence" value="ECO:0007669"/>
    <property type="project" value="TreeGrafter"/>
</dbReference>
<organism evidence="3 4">
    <name type="scientific">Biomphalaria pfeifferi</name>
    <name type="common">Bloodfluke planorb</name>
    <name type="synonym">Freshwater snail</name>
    <dbReference type="NCBI Taxonomy" id="112525"/>
    <lineage>
        <taxon>Eukaryota</taxon>
        <taxon>Metazoa</taxon>
        <taxon>Spiralia</taxon>
        <taxon>Lophotrochozoa</taxon>
        <taxon>Mollusca</taxon>
        <taxon>Gastropoda</taxon>
        <taxon>Heterobranchia</taxon>
        <taxon>Euthyneura</taxon>
        <taxon>Panpulmonata</taxon>
        <taxon>Hygrophila</taxon>
        <taxon>Lymnaeoidea</taxon>
        <taxon>Planorbidae</taxon>
        <taxon>Biomphalaria</taxon>
    </lineage>
</organism>
<dbReference type="PANTHER" id="PTHR11177">
    <property type="entry name" value="CHITINASE"/>
    <property type="match status" value="1"/>
</dbReference>
<dbReference type="SMART" id="SM00636">
    <property type="entry name" value="Glyco_18"/>
    <property type="match status" value="1"/>
</dbReference>